<keyword evidence="1" id="KW-1133">Transmembrane helix</keyword>
<keyword evidence="1" id="KW-0472">Membrane</keyword>
<dbReference type="GeneID" id="14013377"/>
<dbReference type="Proteomes" id="UP000007520">
    <property type="component" value="Segment"/>
</dbReference>
<evidence type="ECO:0000256" key="1">
    <source>
        <dbReference type="SAM" id="Phobius"/>
    </source>
</evidence>
<keyword evidence="3" id="KW-1185">Reference proteome</keyword>
<proteinExistence type="predicted"/>
<dbReference type="KEGG" id="vg:14013377"/>
<dbReference type="RefSeq" id="YP_007007934.1">
    <property type="nucleotide sequence ID" value="NC_019529.1"/>
</dbReference>
<evidence type="ECO:0000313" key="2">
    <source>
        <dbReference type="EMBL" id="AFB83968.1"/>
    </source>
</evidence>
<gene>
    <name evidence="2" type="ORF">pVp-1_0111</name>
</gene>
<accession>H6WXK2</accession>
<keyword evidence="1" id="KW-0812">Transmembrane</keyword>
<name>H6WXK2_9CAUD</name>
<sequence length="53" mass="6079">MLYDASNEKYNLDGWKHPTAMILFPGTFAAVILGTLFTLFDELIPKILNCFKR</sequence>
<evidence type="ECO:0000313" key="3">
    <source>
        <dbReference type="Proteomes" id="UP000007520"/>
    </source>
</evidence>
<protein>
    <submittedName>
        <fullName evidence="2">Uncharacterized protein</fullName>
    </submittedName>
</protein>
<reference evidence="2 3" key="1">
    <citation type="journal article" date="2012" name="J. Virol.">
        <title>Complete Genome Sequence of a Novel Marine Siphovirus, pVp-1, Infecting Vibrio parahaemolyticus.</title>
        <authorList>
            <person name="Kim J.H."/>
            <person name="Jun J.W."/>
            <person name="Choresca C.H."/>
            <person name="Shin S.P."/>
            <person name="Han J.E."/>
            <person name="Park S.C."/>
        </authorList>
    </citation>
    <scope>NUCLEOTIDE SEQUENCE [LARGE SCALE GENOMIC DNA]</scope>
</reference>
<organism evidence="2 3">
    <name type="scientific">Vibrio phage pVp-1</name>
    <dbReference type="NCBI Taxonomy" id="1150989"/>
    <lineage>
        <taxon>Viruses</taxon>
        <taxon>Duplodnaviria</taxon>
        <taxon>Heunggongvirae</taxon>
        <taxon>Uroviricota</taxon>
        <taxon>Caudoviricetes</taxon>
        <taxon>Demerecviridae</taxon>
        <taxon>Ermolyevavirinae</taxon>
        <taxon>Vipunavirus</taxon>
        <taxon>Vipunavirus pVp1</taxon>
    </lineage>
</organism>
<feature type="transmembrane region" description="Helical" evidence="1">
    <location>
        <begin position="20"/>
        <end position="44"/>
    </location>
</feature>
<dbReference type="EMBL" id="JQ340389">
    <property type="protein sequence ID" value="AFB83968.1"/>
    <property type="molecule type" value="Genomic_DNA"/>
</dbReference>